<feature type="region of interest" description="Disordered" evidence="1">
    <location>
        <begin position="1"/>
        <end position="23"/>
    </location>
</feature>
<proteinExistence type="predicted"/>
<name>A0A8H7P264_9APHY</name>
<protein>
    <submittedName>
        <fullName evidence="2">Uncharacterized protein</fullName>
    </submittedName>
</protein>
<reference evidence="2" key="2">
    <citation type="journal article" name="Front. Microbiol.">
        <title>Degradative Capacity of Two Strains of Rhodonia placenta: From Phenotype to Genotype.</title>
        <authorList>
            <person name="Kolle M."/>
            <person name="Horta M.A.C."/>
            <person name="Nowrousian M."/>
            <person name="Ohm R.A."/>
            <person name="Benz J.P."/>
            <person name="Pilgard A."/>
        </authorList>
    </citation>
    <scope>NUCLEOTIDE SEQUENCE</scope>
    <source>
        <strain evidence="2">FPRL280</strain>
    </source>
</reference>
<reference evidence="2" key="1">
    <citation type="submission" date="2020-11" db="EMBL/GenBank/DDBJ databases">
        <authorList>
            <person name="Koelle M."/>
            <person name="Horta M.A.C."/>
            <person name="Nowrousian M."/>
            <person name="Ohm R.A."/>
            <person name="Benz P."/>
            <person name="Pilgard A."/>
        </authorList>
    </citation>
    <scope>NUCLEOTIDE SEQUENCE</scope>
    <source>
        <strain evidence="2">FPRL280</strain>
    </source>
</reference>
<sequence>MVWHTVLKTPQPLREAASRPNRD</sequence>
<accession>A0A8H7P264</accession>
<comment type="caution">
    <text evidence="2">The sequence shown here is derived from an EMBL/GenBank/DDBJ whole genome shotgun (WGS) entry which is preliminary data.</text>
</comment>
<gene>
    <name evidence="2" type="ORF">IEO21_05270</name>
</gene>
<organism evidence="2 3">
    <name type="scientific">Rhodonia placenta</name>
    <dbReference type="NCBI Taxonomy" id="104341"/>
    <lineage>
        <taxon>Eukaryota</taxon>
        <taxon>Fungi</taxon>
        <taxon>Dikarya</taxon>
        <taxon>Basidiomycota</taxon>
        <taxon>Agaricomycotina</taxon>
        <taxon>Agaricomycetes</taxon>
        <taxon>Polyporales</taxon>
        <taxon>Adustoporiaceae</taxon>
        <taxon>Rhodonia</taxon>
    </lineage>
</organism>
<dbReference type="Proteomes" id="UP000639403">
    <property type="component" value="Unassembled WGS sequence"/>
</dbReference>
<evidence type="ECO:0000313" key="3">
    <source>
        <dbReference type="Proteomes" id="UP000639403"/>
    </source>
</evidence>
<evidence type="ECO:0000313" key="2">
    <source>
        <dbReference type="EMBL" id="KAF9814132.1"/>
    </source>
</evidence>
<evidence type="ECO:0000256" key="1">
    <source>
        <dbReference type="SAM" id="MobiDB-lite"/>
    </source>
</evidence>
<dbReference type="EMBL" id="JADOXO010000093">
    <property type="protein sequence ID" value="KAF9814132.1"/>
    <property type="molecule type" value="Genomic_DNA"/>
</dbReference>
<dbReference type="AlphaFoldDB" id="A0A8H7P264"/>